<protein>
    <submittedName>
        <fullName evidence="2">Uncharacterized protein</fullName>
    </submittedName>
</protein>
<keyword evidence="3" id="KW-1185">Reference proteome</keyword>
<accession>A0ABU6RHP0</accession>
<evidence type="ECO:0000256" key="1">
    <source>
        <dbReference type="SAM" id="MobiDB-lite"/>
    </source>
</evidence>
<feature type="region of interest" description="Disordered" evidence="1">
    <location>
        <begin position="251"/>
        <end position="270"/>
    </location>
</feature>
<proteinExistence type="predicted"/>
<name>A0ABU6RHP0_9FABA</name>
<dbReference type="InterPro" id="IPR004252">
    <property type="entry name" value="Probable_transposase_24"/>
</dbReference>
<sequence>MAGSGSRGSQSARGRGRGRTAVSSEQTPSPSPTTSTPASTSQPHPESSHASQPDPPARQKEKIPITWDGQKGFDPDNNECTQAISDTIQLMLNEPWINYSEIPEDVKRRWFDKWAEGFTWPEEEKKEIKKSYDYRAPRRYQQIMRDLRQGELQRLQWMNERLRKMLLDRFANDPGFKKRQASSKNNRASSKGGCLHTGDLPLFRKLATRSLDRPPTAVEVFRETHTRKRDRTIVEKRAEDLLTEFSANLEEATQQAQEEGDDESPATVDPDIVWRQTLSEPYKNRVYGAGGFFASSLRRSGYAGSSASASSCHTGPPAPEVVDLREQVQNLTQSLQSQGDLLQQQIDEDCYHRLQAVNFTDLIRYFYLPPSHTTPSRNPGPLVLGHGASDLVEAGVKFQVSKSSPGILDLEFEHGILKIPFISVDDFTEIWLRNVALEQCHYPKEHYIAEYVAFLTQLINSNKDADVLIKAGIIQSEISGSDTSVTKLFRDVDKNVILTSRVNADFLKICKGLNAY</sequence>
<dbReference type="Pfam" id="PF03140">
    <property type="entry name" value="DUF247"/>
    <property type="match status" value="1"/>
</dbReference>
<dbReference type="Proteomes" id="UP001341840">
    <property type="component" value="Unassembled WGS sequence"/>
</dbReference>
<feature type="region of interest" description="Disordered" evidence="1">
    <location>
        <begin position="1"/>
        <end position="61"/>
    </location>
</feature>
<feature type="compositionally biased region" description="Low complexity" evidence="1">
    <location>
        <begin position="1"/>
        <end position="43"/>
    </location>
</feature>
<gene>
    <name evidence="2" type="ORF">PIB30_048687</name>
</gene>
<comment type="caution">
    <text evidence="2">The sequence shown here is derived from an EMBL/GenBank/DDBJ whole genome shotgun (WGS) entry which is preliminary data.</text>
</comment>
<evidence type="ECO:0000313" key="3">
    <source>
        <dbReference type="Proteomes" id="UP001341840"/>
    </source>
</evidence>
<organism evidence="2 3">
    <name type="scientific">Stylosanthes scabra</name>
    <dbReference type="NCBI Taxonomy" id="79078"/>
    <lineage>
        <taxon>Eukaryota</taxon>
        <taxon>Viridiplantae</taxon>
        <taxon>Streptophyta</taxon>
        <taxon>Embryophyta</taxon>
        <taxon>Tracheophyta</taxon>
        <taxon>Spermatophyta</taxon>
        <taxon>Magnoliopsida</taxon>
        <taxon>eudicotyledons</taxon>
        <taxon>Gunneridae</taxon>
        <taxon>Pentapetalae</taxon>
        <taxon>rosids</taxon>
        <taxon>fabids</taxon>
        <taxon>Fabales</taxon>
        <taxon>Fabaceae</taxon>
        <taxon>Papilionoideae</taxon>
        <taxon>50 kb inversion clade</taxon>
        <taxon>dalbergioids sensu lato</taxon>
        <taxon>Dalbergieae</taxon>
        <taxon>Pterocarpus clade</taxon>
        <taxon>Stylosanthes</taxon>
    </lineage>
</organism>
<dbReference type="Pfam" id="PF03004">
    <property type="entry name" value="Transposase_24"/>
    <property type="match status" value="1"/>
</dbReference>
<dbReference type="EMBL" id="JASCZI010030529">
    <property type="protein sequence ID" value="MED6123389.1"/>
    <property type="molecule type" value="Genomic_DNA"/>
</dbReference>
<reference evidence="2 3" key="1">
    <citation type="journal article" date="2023" name="Plants (Basel)">
        <title>Bridging the Gap: Combining Genomics and Transcriptomics Approaches to Understand Stylosanthes scabra, an Orphan Legume from the Brazilian Caatinga.</title>
        <authorList>
            <person name="Ferreira-Neto J.R.C."/>
            <person name="da Silva M.D."/>
            <person name="Binneck E."/>
            <person name="de Melo N.F."/>
            <person name="da Silva R.H."/>
            <person name="de Melo A.L.T.M."/>
            <person name="Pandolfi V."/>
            <person name="Bustamante F.O."/>
            <person name="Brasileiro-Vidal A.C."/>
            <person name="Benko-Iseppon A.M."/>
        </authorList>
    </citation>
    <scope>NUCLEOTIDE SEQUENCE [LARGE SCALE GENOMIC DNA]</scope>
    <source>
        <tissue evidence="2">Leaves</tissue>
    </source>
</reference>
<dbReference type="PANTHER" id="PTHR31170:SF20">
    <property type="entry name" value="DUF247 DOMAIN PROTEIN"/>
    <property type="match status" value="1"/>
</dbReference>
<evidence type="ECO:0000313" key="2">
    <source>
        <dbReference type="EMBL" id="MED6123389.1"/>
    </source>
</evidence>
<dbReference type="PANTHER" id="PTHR31170">
    <property type="entry name" value="BNAC04G53230D PROTEIN"/>
    <property type="match status" value="1"/>
</dbReference>
<dbReference type="InterPro" id="IPR004158">
    <property type="entry name" value="DUF247_pln"/>
</dbReference>